<gene>
    <name evidence="1" type="ORF">TNCV_1462981</name>
</gene>
<protein>
    <submittedName>
        <fullName evidence="1">Uncharacterized protein</fullName>
    </submittedName>
</protein>
<evidence type="ECO:0000313" key="1">
    <source>
        <dbReference type="EMBL" id="GFY10408.1"/>
    </source>
</evidence>
<accession>A0A8X6SFA8</accession>
<organism evidence="1 2">
    <name type="scientific">Trichonephila clavipes</name>
    <name type="common">Golden silk orbweaver</name>
    <name type="synonym">Nephila clavipes</name>
    <dbReference type="NCBI Taxonomy" id="2585209"/>
    <lineage>
        <taxon>Eukaryota</taxon>
        <taxon>Metazoa</taxon>
        <taxon>Ecdysozoa</taxon>
        <taxon>Arthropoda</taxon>
        <taxon>Chelicerata</taxon>
        <taxon>Arachnida</taxon>
        <taxon>Araneae</taxon>
        <taxon>Araneomorphae</taxon>
        <taxon>Entelegynae</taxon>
        <taxon>Araneoidea</taxon>
        <taxon>Nephilidae</taxon>
        <taxon>Trichonephila</taxon>
    </lineage>
</organism>
<keyword evidence="2" id="KW-1185">Reference proteome</keyword>
<dbReference type="Proteomes" id="UP000887159">
    <property type="component" value="Unassembled WGS sequence"/>
</dbReference>
<name>A0A8X6SFA8_TRICX</name>
<reference evidence="1" key="1">
    <citation type="submission" date="2020-08" db="EMBL/GenBank/DDBJ databases">
        <title>Multicomponent nature underlies the extraordinary mechanical properties of spider dragline silk.</title>
        <authorList>
            <person name="Kono N."/>
            <person name="Nakamura H."/>
            <person name="Mori M."/>
            <person name="Yoshida Y."/>
            <person name="Ohtoshi R."/>
            <person name="Malay A.D."/>
            <person name="Moran D.A.P."/>
            <person name="Tomita M."/>
            <person name="Numata K."/>
            <person name="Arakawa K."/>
        </authorList>
    </citation>
    <scope>NUCLEOTIDE SEQUENCE</scope>
</reference>
<evidence type="ECO:0000313" key="2">
    <source>
        <dbReference type="Proteomes" id="UP000887159"/>
    </source>
</evidence>
<dbReference type="EMBL" id="BMAU01021297">
    <property type="protein sequence ID" value="GFY10408.1"/>
    <property type="molecule type" value="Genomic_DNA"/>
</dbReference>
<dbReference type="AlphaFoldDB" id="A0A8X6SFA8"/>
<proteinExistence type="predicted"/>
<sequence>MSLAVALSTIRVTVRFGLIPPQFSGRTLLRRSGAFYLFSPSTNRTRGFAARSLLRVTLCSNGTIHLQTFMSSPGFEPKPNSTEVSVINHYTG</sequence>
<comment type="caution">
    <text evidence="1">The sequence shown here is derived from an EMBL/GenBank/DDBJ whole genome shotgun (WGS) entry which is preliminary data.</text>
</comment>